<protein>
    <submittedName>
        <fullName evidence="1">Haloacid dehalogenase</fullName>
    </submittedName>
</protein>
<keyword evidence="2" id="KW-1185">Reference proteome</keyword>
<evidence type="ECO:0000313" key="1">
    <source>
        <dbReference type="EMBL" id="BBL10188.1"/>
    </source>
</evidence>
<name>A0ACA8QZB6_9BACT</name>
<gene>
    <name evidence="1" type="ORF">A5CPYCFAH4_24120</name>
</gene>
<sequence length="212" mass="23444">MTMKDIKNVIFDLGGVLVDLDIERCTAAFRELGMNRVAGLINPCYPAEMIGRLERGDLSFHEACDAMRKLDGRYDVTDAQIAGAYGAFLAGVPVWKLRQVERLRGAGIRTYVLSNNNPASMEVIRGEFTADGHTMDDYFDKVYLSYELRELKPSEAIFRKVIADSGIVPAQTLFIDDGQKNVDAAQALGFAVYKPAPGEDFGHLLEEITATK</sequence>
<organism evidence="1 2">
    <name type="scientific">Alistipes onderdonkii subsp. vulgaris</name>
    <dbReference type="NCBI Taxonomy" id="2585117"/>
    <lineage>
        <taxon>Bacteria</taxon>
        <taxon>Pseudomonadati</taxon>
        <taxon>Bacteroidota</taxon>
        <taxon>Bacteroidia</taxon>
        <taxon>Bacteroidales</taxon>
        <taxon>Rikenellaceae</taxon>
        <taxon>Alistipes</taxon>
    </lineage>
</organism>
<evidence type="ECO:0000313" key="2">
    <source>
        <dbReference type="Proteomes" id="UP000317465"/>
    </source>
</evidence>
<proteinExistence type="predicted"/>
<dbReference type="Proteomes" id="UP000317465">
    <property type="component" value="Chromosome"/>
</dbReference>
<dbReference type="EMBL" id="AP019737">
    <property type="protein sequence ID" value="BBL10188.1"/>
    <property type="molecule type" value="Genomic_DNA"/>
</dbReference>
<reference evidence="1 2" key="1">
    <citation type="journal article" date="2020" name="Int. J. Syst. Evol. Microbiol.">
        <title>Alistipes communis sp. nov., Alistipes dispar sp. nov. and Alistipes onderdonkii subsp. vulgaris subsp. nov., isolated from human faeces, and creation of Alistipes onderdonkii subsp. onderdonkii subsp. nov.</title>
        <authorList>
            <person name="Sakamoto M."/>
            <person name="Ikeyama N."/>
            <person name="Ogata Y."/>
            <person name="Suda W."/>
            <person name="Iino T."/>
            <person name="Hattori M."/>
            <person name="Ohkuma M."/>
        </authorList>
    </citation>
    <scope>NUCLEOTIDE SEQUENCE [LARGE SCALE GENOMIC DNA]</scope>
    <source>
        <strain evidence="1 2">5CPYCFAH4</strain>
    </source>
</reference>
<accession>A0ACA8QZB6</accession>